<gene>
    <name evidence="1" type="ORF">ANN_02905</name>
</gene>
<name>A0ABQ8U014_PERAM</name>
<keyword evidence="2" id="KW-1185">Reference proteome</keyword>
<evidence type="ECO:0008006" key="3">
    <source>
        <dbReference type="Google" id="ProtNLM"/>
    </source>
</evidence>
<dbReference type="Proteomes" id="UP001148838">
    <property type="component" value="Unassembled WGS sequence"/>
</dbReference>
<comment type="caution">
    <text evidence="1">The sequence shown here is derived from an EMBL/GenBank/DDBJ whole genome shotgun (WGS) entry which is preliminary data.</text>
</comment>
<proteinExistence type="predicted"/>
<protein>
    <recommendedName>
        <fullName evidence="3">HAT C-terminal dimerisation domain-containing protein</fullName>
    </recommendedName>
</protein>
<dbReference type="EMBL" id="JAJSOF020000001">
    <property type="protein sequence ID" value="KAJ4451443.1"/>
    <property type="molecule type" value="Genomic_DNA"/>
</dbReference>
<evidence type="ECO:0000313" key="1">
    <source>
        <dbReference type="EMBL" id="KAJ4451443.1"/>
    </source>
</evidence>
<organism evidence="1 2">
    <name type="scientific">Periplaneta americana</name>
    <name type="common">American cockroach</name>
    <name type="synonym">Blatta americana</name>
    <dbReference type="NCBI Taxonomy" id="6978"/>
    <lineage>
        <taxon>Eukaryota</taxon>
        <taxon>Metazoa</taxon>
        <taxon>Ecdysozoa</taxon>
        <taxon>Arthropoda</taxon>
        <taxon>Hexapoda</taxon>
        <taxon>Insecta</taxon>
        <taxon>Pterygota</taxon>
        <taxon>Neoptera</taxon>
        <taxon>Polyneoptera</taxon>
        <taxon>Dictyoptera</taxon>
        <taxon>Blattodea</taxon>
        <taxon>Blattoidea</taxon>
        <taxon>Blattidae</taxon>
        <taxon>Blattinae</taxon>
        <taxon>Periplaneta</taxon>
    </lineage>
</organism>
<accession>A0ABQ8U014</accession>
<reference evidence="1 2" key="1">
    <citation type="journal article" date="2022" name="Allergy">
        <title>Genome assembly and annotation of Periplaneta americana reveal a comprehensive cockroach allergen profile.</title>
        <authorList>
            <person name="Wang L."/>
            <person name="Xiong Q."/>
            <person name="Saelim N."/>
            <person name="Wang L."/>
            <person name="Nong W."/>
            <person name="Wan A.T."/>
            <person name="Shi M."/>
            <person name="Liu X."/>
            <person name="Cao Q."/>
            <person name="Hui J.H.L."/>
            <person name="Sookrung N."/>
            <person name="Leung T.F."/>
            <person name="Tungtrongchitr A."/>
            <person name="Tsui S.K.W."/>
        </authorList>
    </citation>
    <scope>NUCLEOTIDE SEQUENCE [LARGE SCALE GENOMIC DNA]</scope>
    <source>
        <strain evidence="1">PWHHKU_190912</strain>
    </source>
</reference>
<sequence>MFATTYVCEKLFSTMKIVKTKFRSGLTDKYLRDQLRLTVRFPPLQSIKPEVKDGEGPCKTIGVMVRMEVRVQVSQHKEQPAFSLELSLSDILGKWTKLFLDIFEPRAVLRRGLADIGLFSPSKSARAPTSYHCRHRVHPYRYVGTCGMSGNIALMSAA</sequence>
<evidence type="ECO:0000313" key="2">
    <source>
        <dbReference type="Proteomes" id="UP001148838"/>
    </source>
</evidence>